<keyword evidence="3" id="KW-0812">Transmembrane</keyword>
<keyword evidence="1" id="KW-0677">Repeat</keyword>
<gene>
    <name evidence="4" type="ORF">WJX74_005831</name>
</gene>
<keyword evidence="5" id="KW-1185">Reference proteome</keyword>
<feature type="transmembrane region" description="Helical" evidence="3">
    <location>
        <begin position="393"/>
        <end position="413"/>
    </location>
</feature>
<feature type="transmembrane region" description="Helical" evidence="3">
    <location>
        <begin position="346"/>
        <end position="372"/>
    </location>
</feature>
<dbReference type="AlphaFoldDB" id="A0AAW1QHI3"/>
<dbReference type="SMART" id="SM00698">
    <property type="entry name" value="MORN"/>
    <property type="match status" value="3"/>
</dbReference>
<dbReference type="InterPro" id="IPR003409">
    <property type="entry name" value="MORN"/>
</dbReference>
<reference evidence="4 5" key="1">
    <citation type="journal article" date="2024" name="Nat. Commun.">
        <title>Phylogenomics reveals the evolutionary origins of lichenization in chlorophyte algae.</title>
        <authorList>
            <person name="Puginier C."/>
            <person name="Libourel C."/>
            <person name="Otte J."/>
            <person name="Skaloud P."/>
            <person name="Haon M."/>
            <person name="Grisel S."/>
            <person name="Petersen M."/>
            <person name="Berrin J.G."/>
            <person name="Delaux P.M."/>
            <person name="Dal Grande F."/>
            <person name="Keller J."/>
        </authorList>
    </citation>
    <scope>NUCLEOTIDE SEQUENCE [LARGE SCALE GENOMIC DNA]</scope>
    <source>
        <strain evidence="4 5">SAG 2145</strain>
    </source>
</reference>
<organism evidence="4 5">
    <name type="scientific">Apatococcus lobatus</name>
    <dbReference type="NCBI Taxonomy" id="904363"/>
    <lineage>
        <taxon>Eukaryota</taxon>
        <taxon>Viridiplantae</taxon>
        <taxon>Chlorophyta</taxon>
        <taxon>core chlorophytes</taxon>
        <taxon>Trebouxiophyceae</taxon>
        <taxon>Chlorellales</taxon>
        <taxon>Chlorellaceae</taxon>
        <taxon>Apatococcus</taxon>
    </lineage>
</organism>
<protein>
    <submittedName>
        <fullName evidence="4">Uncharacterized protein</fullName>
    </submittedName>
</protein>
<proteinExistence type="predicted"/>
<dbReference type="Proteomes" id="UP001438707">
    <property type="component" value="Unassembled WGS sequence"/>
</dbReference>
<feature type="region of interest" description="Disordered" evidence="2">
    <location>
        <begin position="450"/>
        <end position="482"/>
    </location>
</feature>
<feature type="region of interest" description="Disordered" evidence="2">
    <location>
        <begin position="507"/>
        <end position="578"/>
    </location>
</feature>
<feature type="compositionally biased region" description="Low complexity" evidence="2">
    <location>
        <begin position="516"/>
        <end position="527"/>
    </location>
</feature>
<dbReference type="PANTHER" id="PTHR23084:SF263">
    <property type="entry name" value="MORN REPEAT-CONTAINING PROTEIN 1"/>
    <property type="match status" value="1"/>
</dbReference>
<evidence type="ECO:0000256" key="2">
    <source>
        <dbReference type="SAM" id="MobiDB-lite"/>
    </source>
</evidence>
<dbReference type="PANTHER" id="PTHR23084">
    <property type="entry name" value="PHOSPHATIDYLINOSITOL-4-PHOSPHATE 5-KINASE RELATED"/>
    <property type="match status" value="1"/>
</dbReference>
<dbReference type="Pfam" id="PF02493">
    <property type="entry name" value="MORN"/>
    <property type="match status" value="3"/>
</dbReference>
<evidence type="ECO:0000313" key="4">
    <source>
        <dbReference type="EMBL" id="KAK9820731.1"/>
    </source>
</evidence>
<keyword evidence="3" id="KW-0472">Membrane</keyword>
<feature type="transmembrane region" description="Helical" evidence="3">
    <location>
        <begin position="55"/>
        <end position="80"/>
    </location>
</feature>
<accession>A0AAW1QHI3</accession>
<dbReference type="GO" id="GO:0016020">
    <property type="term" value="C:membrane"/>
    <property type="evidence" value="ECO:0007669"/>
    <property type="project" value="UniProtKB-ARBA"/>
</dbReference>
<evidence type="ECO:0000313" key="5">
    <source>
        <dbReference type="Proteomes" id="UP001438707"/>
    </source>
</evidence>
<evidence type="ECO:0000256" key="1">
    <source>
        <dbReference type="ARBA" id="ARBA00022737"/>
    </source>
</evidence>
<sequence length="578" mass="59809">MDPTSCLVAVGLGFAIKRSGVVDRGLAQEALRLATFTTLPALVFIRFLGRSGSLVNFAFTAAPPAVLLTFLTAALTWWSFQQRQTADRALLPGAASALNLRLLAYPFVEAVFARDGLVLAILFDLAHSAAAFAINQALWQRSGLEGREVLVHSDGATYRGQRRGSVKHGVGAYKYASGASYDGEWVNNVKQGRGIFRFAKGGFYEGEWSKGEREGLGVRLMRSGKIQAGKWQAGKLMAIAEPWQLAPAVAAARHSAQAARGLVAPATVPGLLPVIIVAATVVASVAVSTLSIRMPMTVGSGMLQLASAHGPLVLIAQGILLDPQLPNVSEAGSIVQMLRLQLLPPLAMSAIISVALGPACAGVMLLCGLAHLPGSQDTIRTVPGSSARDLQAAAGRIGGPAIILLMLAMGIASTLQTSAAGWCGTLAAAGLIIMASTWALPRLLLKRRQQTTGQAQASSNMPNAGSSSIPTSPLANDQGSTISAAIDQPGSKAFKAAAVELLGPEASMKSSNQDVSGSSQAAGQDASDPSEHKSDSVMGEGLSSKPRKQGPSSMQPPAAFPRMEKGAEACGLSMAAHE</sequence>
<dbReference type="EMBL" id="JALJOS010000044">
    <property type="protein sequence ID" value="KAK9820731.1"/>
    <property type="molecule type" value="Genomic_DNA"/>
</dbReference>
<feature type="transmembrane region" description="Helical" evidence="3">
    <location>
        <begin position="419"/>
        <end position="440"/>
    </location>
</feature>
<keyword evidence="3" id="KW-1133">Transmembrane helix</keyword>
<dbReference type="Gene3D" id="2.20.110.10">
    <property type="entry name" value="Histone H3 K4-specific methyltransferase SET7/9 N-terminal domain"/>
    <property type="match status" value="1"/>
</dbReference>
<comment type="caution">
    <text evidence="4">The sequence shown here is derived from an EMBL/GenBank/DDBJ whole genome shotgun (WGS) entry which is preliminary data.</text>
</comment>
<dbReference type="SUPFAM" id="SSF82185">
    <property type="entry name" value="Histone H3 K4-specific methyltransferase SET7/9 N-terminal domain"/>
    <property type="match status" value="1"/>
</dbReference>
<evidence type="ECO:0000256" key="3">
    <source>
        <dbReference type="SAM" id="Phobius"/>
    </source>
</evidence>
<feature type="transmembrane region" description="Helical" evidence="3">
    <location>
        <begin position="270"/>
        <end position="290"/>
    </location>
</feature>
<name>A0AAW1QHI3_9CHLO</name>